<gene>
    <name evidence="1" type="ORF">EHS25_008248</name>
</gene>
<keyword evidence="2" id="KW-1185">Reference proteome</keyword>
<protein>
    <submittedName>
        <fullName evidence="1">Uncharacterized protein</fullName>
    </submittedName>
</protein>
<reference evidence="1 2" key="1">
    <citation type="submission" date="2018-11" db="EMBL/GenBank/DDBJ databases">
        <title>Genome sequence of Saitozyma podzolica DSM 27192.</title>
        <authorList>
            <person name="Aliyu H."/>
            <person name="Gorte O."/>
            <person name="Ochsenreither K."/>
        </authorList>
    </citation>
    <scope>NUCLEOTIDE SEQUENCE [LARGE SCALE GENOMIC DNA]</scope>
    <source>
        <strain evidence="1 2">DSM 27192</strain>
    </source>
</reference>
<dbReference type="Proteomes" id="UP000279259">
    <property type="component" value="Unassembled WGS sequence"/>
</dbReference>
<evidence type="ECO:0000313" key="2">
    <source>
        <dbReference type="Proteomes" id="UP000279259"/>
    </source>
</evidence>
<dbReference type="AlphaFoldDB" id="A0A427YNU6"/>
<name>A0A427YNU6_9TREE</name>
<dbReference type="EMBL" id="RSCD01000005">
    <property type="protein sequence ID" value="RSH92802.1"/>
    <property type="molecule type" value="Genomic_DNA"/>
</dbReference>
<dbReference type="OrthoDB" id="10472061at2759"/>
<proteinExistence type="predicted"/>
<sequence>MAYLAPGGTSVREFHLPVYSPGQDLDIGESLPDDVESQLLLSYHGSTHVEKEQPVEGVDDTEKRDHHVERFFQMAAGNGETMVRRRAVWATGEELEELVTQVTAGWDDCIGARVQYSPEGLGVPLGVSPGDTA</sequence>
<comment type="caution">
    <text evidence="1">The sequence shown here is derived from an EMBL/GenBank/DDBJ whole genome shotgun (WGS) entry which is preliminary data.</text>
</comment>
<organism evidence="1 2">
    <name type="scientific">Saitozyma podzolica</name>
    <dbReference type="NCBI Taxonomy" id="1890683"/>
    <lineage>
        <taxon>Eukaryota</taxon>
        <taxon>Fungi</taxon>
        <taxon>Dikarya</taxon>
        <taxon>Basidiomycota</taxon>
        <taxon>Agaricomycotina</taxon>
        <taxon>Tremellomycetes</taxon>
        <taxon>Tremellales</taxon>
        <taxon>Trimorphomycetaceae</taxon>
        <taxon>Saitozyma</taxon>
    </lineage>
</organism>
<accession>A0A427YNU6</accession>
<evidence type="ECO:0000313" key="1">
    <source>
        <dbReference type="EMBL" id="RSH92802.1"/>
    </source>
</evidence>